<dbReference type="GO" id="GO:0008270">
    <property type="term" value="F:zinc ion binding"/>
    <property type="evidence" value="ECO:0007669"/>
    <property type="project" value="UniProtKB-KW"/>
</dbReference>
<comment type="caution">
    <text evidence="11">The sequence shown here is derived from an EMBL/GenBank/DDBJ whole genome shotgun (WGS) entry which is preliminary data.</text>
</comment>
<protein>
    <recommendedName>
        <fullName evidence="10">CCHC-type domain-containing protein</fullName>
    </recommendedName>
</protein>
<sequence>MDSWCIDLEPQQIQAPPSPPPPTQSSQSRLLLPAHVSVFGSVPVEILPPDVEQDYIEYLDYGGRDELPTTRYFERPEEPKQPTVLVCKHCGAKGDHVAKDCPVVICLTCGVRNEHSTLSCPISKVCFNCGMKGHINSTCPNRGRLANAYDDCDRCGSTIHTAHECPTLWRLYAYMTESERDSTLNFRRGKRMLDLGNGGEGYIAQDIWCYNCGQSGHWGDASDCDIVQHRHDIPKEYSAFSEHNTTTGPFADVTMHADQRAKQDWEQDDPMFQSWGTRVPTNVGKRGKAKEMMQLRAQQEDDDDSENFFAARMKRQDSNAKRPPSGPRRTSNAPTQPKKMSISFKSDSSTPSLLNRISDGPSSSYRDRDRDRYRDRERDKDRRRDRERDRDRDRD</sequence>
<keyword evidence="5 8" id="KW-0863">Zinc-finger</keyword>
<evidence type="ECO:0000256" key="7">
    <source>
        <dbReference type="ARBA" id="ARBA00023242"/>
    </source>
</evidence>
<organism evidence="11 12">
    <name type="scientific">Tetrapyrgos nigripes</name>
    <dbReference type="NCBI Taxonomy" id="182062"/>
    <lineage>
        <taxon>Eukaryota</taxon>
        <taxon>Fungi</taxon>
        <taxon>Dikarya</taxon>
        <taxon>Basidiomycota</taxon>
        <taxon>Agaricomycotina</taxon>
        <taxon>Agaricomycetes</taxon>
        <taxon>Agaricomycetidae</taxon>
        <taxon>Agaricales</taxon>
        <taxon>Marasmiineae</taxon>
        <taxon>Marasmiaceae</taxon>
        <taxon>Tetrapyrgos</taxon>
    </lineage>
</organism>
<evidence type="ECO:0000256" key="5">
    <source>
        <dbReference type="ARBA" id="ARBA00022771"/>
    </source>
</evidence>
<reference evidence="11 12" key="1">
    <citation type="journal article" date="2020" name="ISME J.">
        <title>Uncovering the hidden diversity of litter-decomposition mechanisms in mushroom-forming fungi.</title>
        <authorList>
            <person name="Floudas D."/>
            <person name="Bentzer J."/>
            <person name="Ahren D."/>
            <person name="Johansson T."/>
            <person name="Persson P."/>
            <person name="Tunlid A."/>
        </authorList>
    </citation>
    <scope>NUCLEOTIDE SEQUENCE [LARGE SCALE GENOMIC DNA]</scope>
    <source>
        <strain evidence="11 12">CBS 291.85</strain>
    </source>
</reference>
<evidence type="ECO:0000256" key="9">
    <source>
        <dbReference type="SAM" id="MobiDB-lite"/>
    </source>
</evidence>
<dbReference type="InterPro" id="IPR001878">
    <property type="entry name" value="Znf_CCHC"/>
</dbReference>
<evidence type="ECO:0000256" key="4">
    <source>
        <dbReference type="ARBA" id="ARBA00022737"/>
    </source>
</evidence>
<name>A0A8H5GSN4_9AGAR</name>
<feature type="region of interest" description="Disordered" evidence="9">
    <location>
        <begin position="271"/>
        <end position="395"/>
    </location>
</feature>
<dbReference type="AlphaFoldDB" id="A0A8H5GSN4"/>
<dbReference type="GO" id="GO:0071037">
    <property type="term" value="P:nuclear polyadenylation-dependent snRNA catabolic process"/>
    <property type="evidence" value="ECO:0007669"/>
    <property type="project" value="TreeGrafter"/>
</dbReference>
<dbReference type="InterPro" id="IPR036875">
    <property type="entry name" value="Znf_CCHC_sf"/>
</dbReference>
<dbReference type="GO" id="GO:0071036">
    <property type="term" value="P:nuclear polyadenylation-dependent snoRNA catabolic process"/>
    <property type="evidence" value="ECO:0007669"/>
    <property type="project" value="TreeGrafter"/>
</dbReference>
<evidence type="ECO:0000313" key="11">
    <source>
        <dbReference type="EMBL" id="KAF5370095.1"/>
    </source>
</evidence>
<dbReference type="SUPFAM" id="SSF57756">
    <property type="entry name" value="Retrovirus zinc finger-like domains"/>
    <property type="match status" value="1"/>
</dbReference>
<proteinExistence type="predicted"/>
<dbReference type="GO" id="GO:0006397">
    <property type="term" value="P:mRNA processing"/>
    <property type="evidence" value="ECO:0007669"/>
    <property type="project" value="UniProtKB-KW"/>
</dbReference>
<keyword evidence="7" id="KW-0539">Nucleus</keyword>
<keyword evidence="4" id="KW-0677">Repeat</keyword>
<dbReference type="Pfam" id="PF00098">
    <property type="entry name" value="zf-CCHC"/>
    <property type="match status" value="1"/>
</dbReference>
<evidence type="ECO:0000256" key="3">
    <source>
        <dbReference type="ARBA" id="ARBA00022723"/>
    </source>
</evidence>
<dbReference type="InterPro" id="IPR051644">
    <property type="entry name" value="TRAMP_AT-DNA-binding"/>
</dbReference>
<dbReference type="OrthoDB" id="7608935at2759"/>
<dbReference type="GO" id="GO:0071031">
    <property type="term" value="P:nuclear mRNA surveillance of mRNA 3'-end processing"/>
    <property type="evidence" value="ECO:0007669"/>
    <property type="project" value="TreeGrafter"/>
</dbReference>
<keyword evidence="12" id="KW-1185">Reference proteome</keyword>
<dbReference type="GO" id="GO:0071035">
    <property type="term" value="P:nuclear polyadenylation-dependent rRNA catabolic process"/>
    <property type="evidence" value="ECO:0007669"/>
    <property type="project" value="TreeGrafter"/>
</dbReference>
<evidence type="ECO:0000256" key="8">
    <source>
        <dbReference type="PROSITE-ProRule" id="PRU00047"/>
    </source>
</evidence>
<evidence type="ECO:0000256" key="2">
    <source>
        <dbReference type="ARBA" id="ARBA00022664"/>
    </source>
</evidence>
<keyword evidence="6" id="KW-0862">Zinc</keyword>
<dbReference type="PANTHER" id="PTHR46543:SF1">
    <property type="entry name" value="ZINC FINGER CCHC DOMAIN-CONTAINING PROTEIN 7"/>
    <property type="match status" value="1"/>
</dbReference>
<dbReference type="GO" id="GO:0003723">
    <property type="term" value="F:RNA binding"/>
    <property type="evidence" value="ECO:0007669"/>
    <property type="project" value="TreeGrafter"/>
</dbReference>
<dbReference type="SMART" id="SM00343">
    <property type="entry name" value="ZnF_C2HC"/>
    <property type="match status" value="4"/>
</dbReference>
<feature type="compositionally biased region" description="Basic and acidic residues" evidence="9">
    <location>
        <begin position="365"/>
        <end position="395"/>
    </location>
</feature>
<comment type="subcellular location">
    <subcellularLocation>
        <location evidence="1">Nucleus</location>
    </subcellularLocation>
</comment>
<evidence type="ECO:0000259" key="10">
    <source>
        <dbReference type="PROSITE" id="PS50158"/>
    </source>
</evidence>
<keyword evidence="2" id="KW-0507">mRNA processing</keyword>
<feature type="domain" description="CCHC-type" evidence="10">
    <location>
        <begin position="126"/>
        <end position="141"/>
    </location>
</feature>
<gene>
    <name evidence="11" type="ORF">D9758_001061</name>
</gene>
<evidence type="ECO:0000313" key="12">
    <source>
        <dbReference type="Proteomes" id="UP000559256"/>
    </source>
</evidence>
<dbReference type="PANTHER" id="PTHR46543">
    <property type="entry name" value="ZINC FINGER CCHC DOMAIN-CONTAINING PROTEIN 7"/>
    <property type="match status" value="1"/>
</dbReference>
<evidence type="ECO:0000256" key="1">
    <source>
        <dbReference type="ARBA" id="ARBA00004123"/>
    </source>
</evidence>
<dbReference type="GO" id="GO:0071039">
    <property type="term" value="P:nuclear polyadenylation-dependent CUT catabolic process"/>
    <property type="evidence" value="ECO:0007669"/>
    <property type="project" value="TreeGrafter"/>
</dbReference>
<keyword evidence="3" id="KW-0479">Metal-binding</keyword>
<dbReference type="Proteomes" id="UP000559256">
    <property type="component" value="Unassembled WGS sequence"/>
</dbReference>
<dbReference type="GO" id="GO:0071038">
    <property type="term" value="P:TRAMP-dependent tRNA surveillance pathway"/>
    <property type="evidence" value="ECO:0007669"/>
    <property type="project" value="TreeGrafter"/>
</dbReference>
<feature type="compositionally biased region" description="Polar residues" evidence="9">
    <location>
        <begin position="343"/>
        <end position="364"/>
    </location>
</feature>
<dbReference type="PROSITE" id="PS50158">
    <property type="entry name" value="ZF_CCHC"/>
    <property type="match status" value="1"/>
</dbReference>
<accession>A0A8H5GSN4</accession>
<dbReference type="GO" id="GO:0031499">
    <property type="term" value="C:TRAMP complex"/>
    <property type="evidence" value="ECO:0007669"/>
    <property type="project" value="TreeGrafter"/>
</dbReference>
<evidence type="ECO:0000256" key="6">
    <source>
        <dbReference type="ARBA" id="ARBA00022833"/>
    </source>
</evidence>
<dbReference type="Gene3D" id="4.10.60.10">
    <property type="entry name" value="Zinc finger, CCHC-type"/>
    <property type="match status" value="2"/>
</dbReference>
<dbReference type="EMBL" id="JAACJM010000012">
    <property type="protein sequence ID" value="KAF5370095.1"/>
    <property type="molecule type" value="Genomic_DNA"/>
</dbReference>